<dbReference type="EMBL" id="JBHSAC010000018">
    <property type="protein sequence ID" value="MFC3931553.1"/>
    <property type="molecule type" value="Genomic_DNA"/>
</dbReference>
<accession>A0ABV8CZR5</accession>
<sequence length="175" mass="19876">MFQEKGFEKTSVNDILKIVGIAKGTFYYYFKSKEEVLEAVVSEATSLLKARVQKVVKSTSDPKTKLLEAFQSMNITDVYGGNLLKDMHKPKNALLHQKSLQAILQEMTPLLTAIIEEGVQQGQFDCPYPKQLIQIILVAVATLFDEGIFQLDKQEEEQLLEAFQFLLFRQLGIEN</sequence>
<dbReference type="PANTHER" id="PTHR43479:SF11">
    <property type="entry name" value="ACREF_ENVCD OPERON REPRESSOR-RELATED"/>
    <property type="match status" value="1"/>
</dbReference>
<protein>
    <submittedName>
        <fullName evidence="4">TetR/AcrR family transcriptional regulator</fullName>
    </submittedName>
</protein>
<evidence type="ECO:0000313" key="5">
    <source>
        <dbReference type="Proteomes" id="UP001595901"/>
    </source>
</evidence>
<evidence type="ECO:0000259" key="3">
    <source>
        <dbReference type="PROSITE" id="PS50977"/>
    </source>
</evidence>
<dbReference type="InterPro" id="IPR049149">
    <property type="entry name" value="TetR/AcrR_C"/>
</dbReference>
<dbReference type="PANTHER" id="PTHR43479">
    <property type="entry name" value="ACREF/ENVCD OPERON REPRESSOR-RELATED"/>
    <property type="match status" value="1"/>
</dbReference>
<dbReference type="Gene3D" id="1.10.357.10">
    <property type="entry name" value="Tetracycline Repressor, domain 2"/>
    <property type="match status" value="1"/>
</dbReference>
<proteinExistence type="predicted"/>
<dbReference type="Proteomes" id="UP001595901">
    <property type="component" value="Unassembled WGS sequence"/>
</dbReference>
<dbReference type="InterPro" id="IPR023772">
    <property type="entry name" value="DNA-bd_HTH_TetR-type_CS"/>
</dbReference>
<dbReference type="Pfam" id="PF00440">
    <property type="entry name" value="TetR_N"/>
    <property type="match status" value="1"/>
</dbReference>
<dbReference type="PROSITE" id="PS50977">
    <property type="entry name" value="HTH_TETR_2"/>
    <property type="match status" value="1"/>
</dbReference>
<keyword evidence="5" id="KW-1185">Reference proteome</keyword>
<dbReference type="InterPro" id="IPR009057">
    <property type="entry name" value="Homeodomain-like_sf"/>
</dbReference>
<dbReference type="Pfam" id="PF21303">
    <property type="entry name" value="TetR_C_39"/>
    <property type="match status" value="1"/>
</dbReference>
<evidence type="ECO:0000256" key="2">
    <source>
        <dbReference type="PROSITE-ProRule" id="PRU00335"/>
    </source>
</evidence>
<feature type="domain" description="HTH tetR-type" evidence="3">
    <location>
        <begin position="1"/>
        <end position="48"/>
    </location>
</feature>
<organism evidence="4 5">
    <name type="scientific">Streptococcus dentapri</name>
    <dbReference type="NCBI Taxonomy" id="573564"/>
    <lineage>
        <taxon>Bacteria</taxon>
        <taxon>Bacillati</taxon>
        <taxon>Bacillota</taxon>
        <taxon>Bacilli</taxon>
        <taxon>Lactobacillales</taxon>
        <taxon>Streptococcaceae</taxon>
        <taxon>Streptococcus</taxon>
    </lineage>
</organism>
<evidence type="ECO:0000256" key="1">
    <source>
        <dbReference type="ARBA" id="ARBA00023125"/>
    </source>
</evidence>
<name>A0ABV8CZR5_9STRE</name>
<dbReference type="InterPro" id="IPR050624">
    <property type="entry name" value="HTH-type_Tx_Regulator"/>
</dbReference>
<gene>
    <name evidence="4" type="ORF">ACFOSE_01915</name>
</gene>
<dbReference type="SUPFAM" id="SSF48498">
    <property type="entry name" value="Tetracyclin repressor-like, C-terminal domain"/>
    <property type="match status" value="1"/>
</dbReference>
<dbReference type="InterPro" id="IPR036271">
    <property type="entry name" value="Tet_transcr_reg_TetR-rel_C_sf"/>
</dbReference>
<reference evidence="5" key="1">
    <citation type="journal article" date="2019" name="Int. J. Syst. Evol. Microbiol.">
        <title>The Global Catalogue of Microorganisms (GCM) 10K type strain sequencing project: providing services to taxonomists for standard genome sequencing and annotation.</title>
        <authorList>
            <consortium name="The Broad Institute Genomics Platform"/>
            <consortium name="The Broad Institute Genome Sequencing Center for Infectious Disease"/>
            <person name="Wu L."/>
            <person name="Ma J."/>
        </authorList>
    </citation>
    <scope>NUCLEOTIDE SEQUENCE [LARGE SCALE GENOMIC DNA]</scope>
    <source>
        <strain evidence="5">CCUG 58728</strain>
    </source>
</reference>
<dbReference type="PROSITE" id="PS01081">
    <property type="entry name" value="HTH_TETR_1"/>
    <property type="match status" value="1"/>
</dbReference>
<dbReference type="SUPFAM" id="SSF46689">
    <property type="entry name" value="Homeodomain-like"/>
    <property type="match status" value="1"/>
</dbReference>
<comment type="caution">
    <text evidence="4">The sequence shown here is derived from an EMBL/GenBank/DDBJ whole genome shotgun (WGS) entry which is preliminary data.</text>
</comment>
<dbReference type="InterPro" id="IPR001647">
    <property type="entry name" value="HTH_TetR"/>
</dbReference>
<evidence type="ECO:0000313" key="4">
    <source>
        <dbReference type="EMBL" id="MFC3931553.1"/>
    </source>
</evidence>
<feature type="DNA-binding region" description="H-T-H motif" evidence="2">
    <location>
        <begin position="11"/>
        <end position="30"/>
    </location>
</feature>
<dbReference type="RefSeq" id="WP_380429769.1">
    <property type="nucleotide sequence ID" value="NZ_JBHSAC010000018.1"/>
</dbReference>
<keyword evidence="1 2" id="KW-0238">DNA-binding</keyword>